<comment type="similarity">
    <text evidence="4">Belongs to the protein kinase superfamily.</text>
</comment>
<dbReference type="InterPro" id="IPR017441">
    <property type="entry name" value="Protein_kinase_ATP_BS"/>
</dbReference>
<dbReference type="GO" id="GO:0005524">
    <property type="term" value="F:ATP binding"/>
    <property type="evidence" value="ECO:0007669"/>
    <property type="project" value="UniProtKB-UniRule"/>
</dbReference>
<dbReference type="InterPro" id="IPR011009">
    <property type="entry name" value="Kinase-like_dom_sf"/>
</dbReference>
<dbReference type="InterPro" id="IPR008271">
    <property type="entry name" value="Ser/Thr_kinase_AS"/>
</dbReference>
<dbReference type="GO" id="GO:0004674">
    <property type="term" value="F:protein serine/threonine kinase activity"/>
    <property type="evidence" value="ECO:0007669"/>
    <property type="project" value="UniProtKB-KW"/>
</dbReference>
<dbReference type="PANTHER" id="PTHR24347">
    <property type="entry name" value="SERINE/THREONINE-PROTEIN KINASE"/>
    <property type="match status" value="1"/>
</dbReference>
<feature type="binding site" evidence="3">
    <location>
        <position position="53"/>
    </location>
    <ligand>
        <name>ATP</name>
        <dbReference type="ChEBI" id="CHEBI:30616"/>
    </ligand>
</feature>
<dbReference type="Gene3D" id="3.30.200.20">
    <property type="entry name" value="Phosphorylase Kinase, domain 1"/>
    <property type="match status" value="1"/>
</dbReference>
<reference evidence="7" key="1">
    <citation type="submission" date="2016-02" db="EMBL/GenBank/DDBJ databases">
        <title>Comparative genomics of biotechnologically important yeasts.</title>
        <authorList>
            <consortium name="DOE Joint Genome Institute"/>
            <person name="Riley R."/>
            <person name="Haridas S."/>
            <person name="Wolfe K.H."/>
            <person name="Lopes M.R."/>
            <person name="Hittinger C.T."/>
            <person name="Goker M."/>
            <person name="Salamov A."/>
            <person name="Wisecaver J."/>
            <person name="Long T.M."/>
            <person name="Aerts A.L."/>
            <person name="Barry K."/>
            <person name="Choi C."/>
            <person name="Clum A."/>
            <person name="Coughlan A.Y."/>
            <person name="Deshpande S."/>
            <person name="Douglass A.P."/>
            <person name="Hanson S.J."/>
            <person name="Klenk H.-P."/>
            <person name="Labutti K."/>
            <person name="Lapidus A."/>
            <person name="Lindquist E."/>
            <person name="Lipzen A."/>
            <person name="Meier-Kolthoff J.P."/>
            <person name="Ohm R.A."/>
            <person name="Otillar R.P."/>
            <person name="Pangilinan J."/>
            <person name="Peng Y."/>
            <person name="Rokas A."/>
            <person name="Rosa C.A."/>
            <person name="Scheuner C."/>
            <person name="Sibirny A.A."/>
            <person name="Slot J.C."/>
            <person name="Stielow J.B."/>
            <person name="Sun H."/>
            <person name="Kurtzman C.P."/>
            <person name="Blackwell M."/>
            <person name="Jeffries T.W."/>
            <person name="Grigoriev I.V."/>
        </authorList>
    </citation>
    <scope>NUCLEOTIDE SEQUENCE [LARGE SCALE GENOMIC DNA]</scope>
    <source>
        <strain evidence="7">NRRL Y-17796</strain>
    </source>
</reference>
<dbReference type="SMART" id="SM00220">
    <property type="entry name" value="S_TKc"/>
    <property type="match status" value="1"/>
</dbReference>
<sequence length="336" mass="37812">MKRVVGKLSGQPESYQRRHKYAFGKTLGAGTFGVVKECMTSDKKKYAVKIVLKKTVRGREQMVIDELSMLQAVHHPNIISLIDWFESRDKYYIVTQLATGGELFDRICSKGKFTEVDAADTMREVIQAVAYLHNEKNIVHRDLKPENLLYLTPDEKSPIMIADFGIAAVLAPGDDDSLTTMAGSFGYAAPEIIRRQGHGKPCDVWSLGVITYTLLSGYLPYNSQTESEFLFEVEAGPVTFHEKYWTAVSPIAKDFVSSALQDDPKKRITCSEMLAHPWLNQSARTKALPHEDLLPNIREGFNARKKLQKAFEAVRLANKLKMLSLADEDNDSEFSE</sequence>
<gene>
    <name evidence="6" type="ORF">CANCADRAFT_17827</name>
</gene>
<dbReference type="Proteomes" id="UP000095023">
    <property type="component" value="Unassembled WGS sequence"/>
</dbReference>
<dbReference type="EMBL" id="KV453843">
    <property type="protein sequence ID" value="ODV88515.1"/>
    <property type="molecule type" value="Genomic_DNA"/>
</dbReference>
<dbReference type="PROSITE" id="PS00107">
    <property type="entry name" value="PROTEIN_KINASE_ATP"/>
    <property type="match status" value="1"/>
</dbReference>
<keyword evidence="4" id="KW-0418">Kinase</keyword>
<feature type="non-terminal residue" evidence="6">
    <location>
        <position position="336"/>
    </location>
</feature>
<dbReference type="AlphaFoldDB" id="A0A1E4T9Q5"/>
<protein>
    <recommendedName>
        <fullName evidence="5">Protein kinase domain-containing protein</fullName>
    </recommendedName>
</protein>
<dbReference type="Pfam" id="PF00069">
    <property type="entry name" value="Pkinase"/>
    <property type="match status" value="1"/>
</dbReference>
<keyword evidence="4" id="KW-0808">Transferase</keyword>
<dbReference type="Gene3D" id="1.10.510.10">
    <property type="entry name" value="Transferase(Phosphotransferase) domain 1"/>
    <property type="match status" value="1"/>
</dbReference>
<evidence type="ECO:0000313" key="7">
    <source>
        <dbReference type="Proteomes" id="UP000095023"/>
    </source>
</evidence>
<dbReference type="FunFam" id="1.10.510.10:FF:000571">
    <property type="entry name" value="Maternal embryonic leucine zipper kinase"/>
    <property type="match status" value="1"/>
</dbReference>
<keyword evidence="1 3" id="KW-0547">Nucleotide-binding</keyword>
<organism evidence="6 7">
    <name type="scientific">Tortispora caseinolytica NRRL Y-17796</name>
    <dbReference type="NCBI Taxonomy" id="767744"/>
    <lineage>
        <taxon>Eukaryota</taxon>
        <taxon>Fungi</taxon>
        <taxon>Dikarya</taxon>
        <taxon>Ascomycota</taxon>
        <taxon>Saccharomycotina</taxon>
        <taxon>Trigonopsidomycetes</taxon>
        <taxon>Trigonopsidales</taxon>
        <taxon>Trigonopsidaceae</taxon>
        <taxon>Tortispora</taxon>
    </lineage>
</organism>
<keyword evidence="7" id="KW-1185">Reference proteome</keyword>
<dbReference type="PROSITE" id="PS00108">
    <property type="entry name" value="PROTEIN_KINASE_ST"/>
    <property type="match status" value="1"/>
</dbReference>
<dbReference type="SUPFAM" id="SSF56112">
    <property type="entry name" value="Protein kinase-like (PK-like)"/>
    <property type="match status" value="1"/>
</dbReference>
<evidence type="ECO:0000256" key="1">
    <source>
        <dbReference type="ARBA" id="ARBA00022741"/>
    </source>
</evidence>
<dbReference type="PROSITE" id="PS50011">
    <property type="entry name" value="PROTEIN_KINASE_DOM"/>
    <property type="match status" value="1"/>
</dbReference>
<evidence type="ECO:0000256" key="4">
    <source>
        <dbReference type="RuleBase" id="RU000304"/>
    </source>
</evidence>
<dbReference type="FunFam" id="3.30.200.20:FF:000278">
    <property type="entry name" value="Calcium/calmodulin-dependent protein kinase II"/>
    <property type="match status" value="1"/>
</dbReference>
<dbReference type="OrthoDB" id="40902at2759"/>
<keyword evidence="2 3" id="KW-0067">ATP-binding</keyword>
<keyword evidence="4" id="KW-0723">Serine/threonine-protein kinase</keyword>
<accession>A0A1E4T9Q5</accession>
<evidence type="ECO:0000313" key="6">
    <source>
        <dbReference type="EMBL" id="ODV88515.1"/>
    </source>
</evidence>
<evidence type="ECO:0000256" key="2">
    <source>
        <dbReference type="ARBA" id="ARBA00022840"/>
    </source>
</evidence>
<dbReference type="InterPro" id="IPR000719">
    <property type="entry name" value="Prot_kinase_dom"/>
</dbReference>
<name>A0A1E4T9Q5_9ASCO</name>
<dbReference type="CDD" id="cd05117">
    <property type="entry name" value="STKc_CAMK"/>
    <property type="match status" value="1"/>
</dbReference>
<proteinExistence type="inferred from homology"/>
<evidence type="ECO:0000256" key="3">
    <source>
        <dbReference type="PROSITE-ProRule" id="PRU10141"/>
    </source>
</evidence>
<evidence type="ECO:0000259" key="5">
    <source>
        <dbReference type="PROSITE" id="PS50011"/>
    </source>
</evidence>
<feature type="domain" description="Protein kinase" evidence="5">
    <location>
        <begin position="21"/>
        <end position="279"/>
    </location>
</feature>